<comment type="caution">
    <text evidence="2">The sequence shown here is derived from an EMBL/GenBank/DDBJ whole genome shotgun (WGS) entry which is preliminary data.</text>
</comment>
<dbReference type="EMBL" id="BAAAGX010000015">
    <property type="protein sequence ID" value="GAA0250078.1"/>
    <property type="molecule type" value="Genomic_DNA"/>
</dbReference>
<evidence type="ECO:0000313" key="3">
    <source>
        <dbReference type="Proteomes" id="UP001500967"/>
    </source>
</evidence>
<protein>
    <submittedName>
        <fullName evidence="2">Uncharacterized protein</fullName>
    </submittedName>
</protein>
<reference evidence="2 3" key="1">
    <citation type="journal article" date="2019" name="Int. J. Syst. Evol. Microbiol.">
        <title>The Global Catalogue of Microorganisms (GCM) 10K type strain sequencing project: providing services to taxonomists for standard genome sequencing and annotation.</title>
        <authorList>
            <consortium name="The Broad Institute Genomics Platform"/>
            <consortium name="The Broad Institute Genome Sequencing Center for Infectious Disease"/>
            <person name="Wu L."/>
            <person name="Ma J."/>
        </authorList>
    </citation>
    <scope>NUCLEOTIDE SEQUENCE [LARGE SCALE GENOMIC DNA]</scope>
    <source>
        <strain evidence="2 3">JCM 10425</strain>
    </source>
</reference>
<accession>A0ABN0UGS9</accession>
<evidence type="ECO:0000256" key="1">
    <source>
        <dbReference type="SAM" id="MobiDB-lite"/>
    </source>
</evidence>
<feature type="region of interest" description="Disordered" evidence="1">
    <location>
        <begin position="1"/>
        <end position="27"/>
    </location>
</feature>
<gene>
    <name evidence="2" type="ORF">GCM10009539_39110</name>
</gene>
<name>A0ABN0UGS9_9ACTN</name>
<dbReference type="Proteomes" id="UP001500967">
    <property type="component" value="Unassembled WGS sequence"/>
</dbReference>
<proteinExistence type="predicted"/>
<keyword evidence="3" id="KW-1185">Reference proteome</keyword>
<organism evidence="2 3">
    <name type="scientific">Cryptosporangium japonicum</name>
    <dbReference type="NCBI Taxonomy" id="80872"/>
    <lineage>
        <taxon>Bacteria</taxon>
        <taxon>Bacillati</taxon>
        <taxon>Actinomycetota</taxon>
        <taxon>Actinomycetes</taxon>
        <taxon>Cryptosporangiales</taxon>
        <taxon>Cryptosporangiaceae</taxon>
        <taxon>Cryptosporangium</taxon>
    </lineage>
</organism>
<sequence length="84" mass="8861">MHGGETPPGVVHGRGHRAGSGWRAGVRPTDATAATRLKELVAAGILAKRPYPPLTVVAEVGAPVEVAVELNADDLHVRVNRRRV</sequence>
<evidence type="ECO:0000313" key="2">
    <source>
        <dbReference type="EMBL" id="GAA0250078.1"/>
    </source>
</evidence>